<keyword evidence="6 7" id="KW-0066">ATP synthesis</keyword>
<evidence type="ECO:0000256" key="3">
    <source>
        <dbReference type="ARBA" id="ARBA00022781"/>
    </source>
</evidence>
<name>A0A0B5FU29_9BACT</name>
<proteinExistence type="inferred from homology"/>
<comment type="function">
    <text evidence="7">F(1)F(0) ATP synthase produces ATP from ADP in the presence of a proton or sodium gradient. F-type ATPases consist of two structural domains, F(1) containing the extramembraneous catalytic core and F(0) containing the membrane proton channel, linked together by a central stalk and a peripheral stalk. During catalysis, ATP synthesis in the catalytic domain of F(1) is coupled via a rotary mechanism of the central stalk subunits to proton translocation.</text>
</comment>
<evidence type="ECO:0000256" key="2">
    <source>
        <dbReference type="ARBA" id="ARBA00022448"/>
    </source>
</evidence>
<keyword evidence="3 7" id="KW-0375">Hydrogen ion transport</keyword>
<dbReference type="OrthoDB" id="9802471at2"/>
<keyword evidence="2 7" id="KW-0813">Transport</keyword>
<evidence type="ECO:0000256" key="6">
    <source>
        <dbReference type="ARBA" id="ARBA00023310"/>
    </source>
</evidence>
<dbReference type="PANTHER" id="PTHR11910">
    <property type="entry name" value="ATP SYNTHASE DELTA CHAIN"/>
    <property type="match status" value="1"/>
</dbReference>
<dbReference type="InterPro" id="IPR026015">
    <property type="entry name" value="ATP_synth_OSCP/delta_N_sf"/>
</dbReference>
<dbReference type="STRING" id="483547.GSUB_15580"/>
<keyword evidence="5 7" id="KW-0472">Membrane</keyword>
<evidence type="ECO:0000313" key="9">
    <source>
        <dbReference type="Proteomes" id="UP000035036"/>
    </source>
</evidence>
<dbReference type="Pfam" id="PF00213">
    <property type="entry name" value="OSCP"/>
    <property type="match status" value="1"/>
</dbReference>
<evidence type="ECO:0000313" key="8">
    <source>
        <dbReference type="EMBL" id="AJF07685.1"/>
    </source>
</evidence>
<dbReference type="NCBIfam" id="TIGR01145">
    <property type="entry name" value="ATP_synt_delta"/>
    <property type="match status" value="1"/>
</dbReference>
<comment type="similarity">
    <text evidence="7">Belongs to the ATPase delta chain family.</text>
</comment>
<keyword evidence="4 7" id="KW-0406">Ion transport</keyword>
<keyword evidence="9" id="KW-1185">Reference proteome</keyword>
<dbReference type="AlphaFoldDB" id="A0A0B5FU29"/>
<accession>A0A0B5FU29</accession>
<comment type="function">
    <text evidence="7">This protein is part of the stalk that links CF(0) to CF(1). It either transmits conformational changes from CF(0) to CF(1) or is implicated in proton conduction.</text>
</comment>
<dbReference type="GO" id="GO:0045259">
    <property type="term" value="C:proton-transporting ATP synthase complex"/>
    <property type="evidence" value="ECO:0007669"/>
    <property type="project" value="UniProtKB-KW"/>
</dbReference>
<dbReference type="GO" id="GO:0005886">
    <property type="term" value="C:plasma membrane"/>
    <property type="evidence" value="ECO:0007669"/>
    <property type="project" value="UniProtKB-SubCell"/>
</dbReference>
<sequence length="180" mass="19818">MSVNAISKRYARALVEIGTEQKKVEQFADELDGILAAFSEEKNLRLVLTSPTFPFEKRSAILTEVAKKLKLSAPIRNFLGLLLEKGRLQVLPQIVAEYRRFADELSGILRAQVAAASALDEEQIKVIRAGLEKQTGKKVILDTKVNPELIGGLKAEIGGRVFDGSLSTQLKRIEDTLTKG</sequence>
<dbReference type="SUPFAM" id="SSF47928">
    <property type="entry name" value="N-terminal domain of the delta subunit of the F1F0-ATP synthase"/>
    <property type="match status" value="1"/>
</dbReference>
<dbReference type="GO" id="GO:0046933">
    <property type="term" value="F:proton-transporting ATP synthase activity, rotational mechanism"/>
    <property type="evidence" value="ECO:0007669"/>
    <property type="project" value="UniProtKB-UniRule"/>
</dbReference>
<reference evidence="8 9" key="1">
    <citation type="journal article" date="2015" name="Genome Announc.">
        <title>Genomes of Geoalkalibacter ferrihydriticus Z-0531T and Geoalkalibacter subterraneus Red1T, Two Haloalkaliphilic Metal-Reducing Deltaproteobacteria.</title>
        <authorList>
            <person name="Badalamenti J.P."/>
            <person name="Krajmalnik-Brown R."/>
            <person name="Torres C.I."/>
            <person name="Bond D.R."/>
        </authorList>
    </citation>
    <scope>NUCLEOTIDE SEQUENCE [LARGE SCALE GENOMIC DNA]</scope>
    <source>
        <strain evidence="8 9">Red1</strain>
    </source>
</reference>
<protein>
    <recommendedName>
        <fullName evidence="7">ATP synthase subunit delta</fullName>
    </recommendedName>
    <alternativeName>
        <fullName evidence="7">ATP synthase F(1) sector subunit delta</fullName>
    </alternativeName>
    <alternativeName>
        <fullName evidence="7">F-type ATPase subunit delta</fullName>
        <shortName evidence="7">F-ATPase subunit delta</shortName>
    </alternativeName>
</protein>
<comment type="subcellular location">
    <subcellularLocation>
        <location evidence="7">Cell membrane</location>
        <topology evidence="7">Peripheral membrane protein</topology>
    </subcellularLocation>
    <subcellularLocation>
        <location evidence="1">Membrane</location>
    </subcellularLocation>
</comment>
<evidence type="ECO:0000256" key="1">
    <source>
        <dbReference type="ARBA" id="ARBA00004370"/>
    </source>
</evidence>
<dbReference type="InterPro" id="IPR000711">
    <property type="entry name" value="ATPase_OSCP/dsu"/>
</dbReference>
<dbReference type="EMBL" id="CP010311">
    <property type="protein sequence ID" value="AJF07685.1"/>
    <property type="molecule type" value="Genomic_DNA"/>
</dbReference>
<dbReference type="NCBIfam" id="NF004403">
    <property type="entry name" value="PRK05758.2-4"/>
    <property type="match status" value="1"/>
</dbReference>
<keyword evidence="7" id="KW-0139">CF(1)</keyword>
<dbReference type="Gene3D" id="1.10.520.20">
    <property type="entry name" value="N-terminal domain of the delta subunit of the F1F0-ATP synthase"/>
    <property type="match status" value="1"/>
</dbReference>
<dbReference type="PRINTS" id="PR00125">
    <property type="entry name" value="ATPASEDELTA"/>
</dbReference>
<dbReference type="HAMAP" id="MF_01416">
    <property type="entry name" value="ATP_synth_delta_bact"/>
    <property type="match status" value="1"/>
</dbReference>
<evidence type="ECO:0000256" key="5">
    <source>
        <dbReference type="ARBA" id="ARBA00023136"/>
    </source>
</evidence>
<evidence type="ECO:0000256" key="7">
    <source>
        <dbReference type="HAMAP-Rule" id="MF_01416"/>
    </source>
</evidence>
<gene>
    <name evidence="7" type="primary">atpH</name>
    <name evidence="8" type="ORF">GSUB_15580</name>
</gene>
<dbReference type="Proteomes" id="UP000035036">
    <property type="component" value="Chromosome"/>
</dbReference>
<evidence type="ECO:0000256" key="4">
    <source>
        <dbReference type="ARBA" id="ARBA00023065"/>
    </source>
</evidence>
<keyword evidence="7" id="KW-1003">Cell membrane</keyword>
<dbReference type="KEGG" id="gsb:GSUB_15580"/>
<organism evidence="8 9">
    <name type="scientific">Geoalkalibacter subterraneus</name>
    <dbReference type="NCBI Taxonomy" id="483547"/>
    <lineage>
        <taxon>Bacteria</taxon>
        <taxon>Pseudomonadati</taxon>
        <taxon>Thermodesulfobacteriota</taxon>
        <taxon>Desulfuromonadia</taxon>
        <taxon>Desulfuromonadales</taxon>
        <taxon>Geoalkalibacteraceae</taxon>
        <taxon>Geoalkalibacter</taxon>
    </lineage>
</organism>
<dbReference type="HOGENOM" id="CLU_085114_1_1_7"/>
<dbReference type="RefSeq" id="WP_040201643.1">
    <property type="nucleotide sequence ID" value="NZ_CP010311.1"/>
</dbReference>